<dbReference type="PROSITE" id="PS51502">
    <property type="entry name" value="S_R_A_B_BARREL"/>
    <property type="match status" value="1"/>
</dbReference>
<dbReference type="Pfam" id="PF07876">
    <property type="entry name" value="Dabb"/>
    <property type="match status" value="1"/>
</dbReference>
<protein>
    <recommendedName>
        <fullName evidence="1">Stress-response A/B barrel domain-containing protein</fullName>
    </recommendedName>
</protein>
<dbReference type="EMBL" id="CAUYUJ010019772">
    <property type="protein sequence ID" value="CAK0893608.1"/>
    <property type="molecule type" value="Genomic_DNA"/>
</dbReference>
<dbReference type="InterPro" id="IPR013097">
    <property type="entry name" value="Dabb"/>
</dbReference>
<gene>
    <name evidence="2" type="ORF">PCOR1329_LOCUS72878</name>
</gene>
<sequence length="144" mass="15344">MASALAARLASSGPGAAQGLAGRGGAAAGLAARRVQARGLVRHVVMFGFRDGVTQQQKVDLKAAFDAMPGKIPQIRQHQTGLDSLLPSGRSHPAGKNRDFVWWCDFEDADAYEEYAGHPDHLAVLAQVKEVIEAGSRAAIQYEH</sequence>
<feature type="domain" description="Stress-response A/B barrel" evidence="1">
    <location>
        <begin position="41"/>
        <end position="142"/>
    </location>
</feature>
<reference evidence="2" key="1">
    <citation type="submission" date="2023-10" db="EMBL/GenBank/DDBJ databases">
        <authorList>
            <person name="Chen Y."/>
            <person name="Shah S."/>
            <person name="Dougan E. K."/>
            <person name="Thang M."/>
            <person name="Chan C."/>
        </authorList>
    </citation>
    <scope>NUCLEOTIDE SEQUENCE [LARGE SCALE GENOMIC DNA]</scope>
</reference>
<dbReference type="SMART" id="SM00886">
    <property type="entry name" value="Dabb"/>
    <property type="match status" value="1"/>
</dbReference>
<dbReference type="SUPFAM" id="SSF54909">
    <property type="entry name" value="Dimeric alpha+beta barrel"/>
    <property type="match status" value="1"/>
</dbReference>
<dbReference type="InterPro" id="IPR011008">
    <property type="entry name" value="Dimeric_a/b-barrel"/>
</dbReference>
<proteinExistence type="predicted"/>
<evidence type="ECO:0000313" key="3">
    <source>
        <dbReference type="Proteomes" id="UP001189429"/>
    </source>
</evidence>
<accession>A0ABN9X2Z8</accession>
<dbReference type="PANTHER" id="PTHR37832">
    <property type="entry name" value="BLL2683 PROTEIN"/>
    <property type="match status" value="1"/>
</dbReference>
<organism evidence="2 3">
    <name type="scientific">Prorocentrum cordatum</name>
    <dbReference type="NCBI Taxonomy" id="2364126"/>
    <lineage>
        <taxon>Eukaryota</taxon>
        <taxon>Sar</taxon>
        <taxon>Alveolata</taxon>
        <taxon>Dinophyceae</taxon>
        <taxon>Prorocentrales</taxon>
        <taxon>Prorocentraceae</taxon>
        <taxon>Prorocentrum</taxon>
    </lineage>
</organism>
<dbReference type="Gene3D" id="3.30.70.100">
    <property type="match status" value="1"/>
</dbReference>
<evidence type="ECO:0000313" key="2">
    <source>
        <dbReference type="EMBL" id="CAK0893608.1"/>
    </source>
</evidence>
<keyword evidence="3" id="KW-1185">Reference proteome</keyword>
<dbReference type="PANTHER" id="PTHR37832:SF1">
    <property type="entry name" value="STRESS-RESPONSE A_B BARREL DOMAIN-CONTAINING PROTEIN"/>
    <property type="match status" value="1"/>
</dbReference>
<dbReference type="Proteomes" id="UP001189429">
    <property type="component" value="Unassembled WGS sequence"/>
</dbReference>
<name>A0ABN9X2Z8_9DINO</name>
<evidence type="ECO:0000259" key="1">
    <source>
        <dbReference type="PROSITE" id="PS51502"/>
    </source>
</evidence>
<comment type="caution">
    <text evidence="2">The sequence shown here is derived from an EMBL/GenBank/DDBJ whole genome shotgun (WGS) entry which is preliminary data.</text>
</comment>